<dbReference type="GeneID" id="39991361"/>
<feature type="compositionally biased region" description="Basic and acidic residues" evidence="1">
    <location>
        <begin position="189"/>
        <end position="219"/>
    </location>
</feature>
<reference evidence="3 4" key="1">
    <citation type="submission" date="2017-03" db="EMBL/GenBank/DDBJ databases">
        <title>An alternative strategy for trypanosome survival in the mammalian bloodstream revealed through genome and transcriptome analysis of the ubiquitous bovine parasite Trypanosoma (Megatrypanum) theileri.</title>
        <authorList>
            <person name="Kelly S."/>
            <person name="Ivens A."/>
            <person name="Mott A."/>
            <person name="O'Neill E."/>
            <person name="Emms D."/>
            <person name="Macleod O."/>
            <person name="Voorheis P."/>
            <person name="Matthews J."/>
            <person name="Matthews K."/>
            <person name="Carrington M."/>
        </authorList>
    </citation>
    <scope>NUCLEOTIDE SEQUENCE [LARGE SCALE GENOMIC DNA]</scope>
    <source>
        <strain evidence="3">Edinburgh</strain>
    </source>
</reference>
<dbReference type="EMBL" id="NBCO01000098">
    <property type="protein sequence ID" value="ORC82107.1"/>
    <property type="molecule type" value="Genomic_DNA"/>
</dbReference>
<dbReference type="RefSeq" id="XP_028877131.1">
    <property type="nucleotide sequence ID" value="XM_029031581.1"/>
</dbReference>
<name>A0A1X0NEC4_9TRYP</name>
<evidence type="ECO:0000256" key="2">
    <source>
        <dbReference type="SAM" id="SignalP"/>
    </source>
</evidence>
<dbReference type="VEuPathDB" id="TriTrypDB:TM35_000981100"/>
<feature type="chain" id="PRO_5012959010" description="Mucin-like glycoprotein" evidence="2">
    <location>
        <begin position="27"/>
        <end position="352"/>
    </location>
</feature>
<dbReference type="Proteomes" id="UP000192257">
    <property type="component" value="Unassembled WGS sequence"/>
</dbReference>
<feature type="region of interest" description="Disordered" evidence="1">
    <location>
        <begin position="111"/>
        <end position="151"/>
    </location>
</feature>
<protein>
    <recommendedName>
        <fullName evidence="5">Mucin-like glycoprotein</fullName>
    </recommendedName>
</protein>
<feature type="compositionally biased region" description="Polar residues" evidence="1">
    <location>
        <begin position="258"/>
        <end position="272"/>
    </location>
</feature>
<evidence type="ECO:0000256" key="1">
    <source>
        <dbReference type="SAM" id="MobiDB-lite"/>
    </source>
</evidence>
<feature type="region of interest" description="Disordered" evidence="1">
    <location>
        <begin position="168"/>
        <end position="313"/>
    </location>
</feature>
<keyword evidence="2" id="KW-0732">Signal</keyword>
<organism evidence="3 4">
    <name type="scientific">Trypanosoma theileri</name>
    <dbReference type="NCBI Taxonomy" id="67003"/>
    <lineage>
        <taxon>Eukaryota</taxon>
        <taxon>Discoba</taxon>
        <taxon>Euglenozoa</taxon>
        <taxon>Kinetoplastea</taxon>
        <taxon>Metakinetoplastina</taxon>
        <taxon>Trypanosomatida</taxon>
        <taxon>Trypanosomatidae</taxon>
        <taxon>Trypanosoma</taxon>
    </lineage>
</organism>
<comment type="caution">
    <text evidence="3">The sequence shown here is derived from an EMBL/GenBank/DDBJ whole genome shotgun (WGS) entry which is preliminary data.</text>
</comment>
<evidence type="ECO:0000313" key="4">
    <source>
        <dbReference type="Proteomes" id="UP000192257"/>
    </source>
</evidence>
<accession>A0A1X0NEC4</accession>
<sequence length="352" mass="37973">MMMMMMRRVMCVLAVVLCCACGYTMTATASNVASLAPYWRDYSYHDYTKPVVEVSCLADKAPLVRRSGESKWRACTSVLTEHDCEPYKKKCTDSATAIFSNLYDNPNLTIPDPHVKGQGTLGQGKNENGEPGIRGVEPAAGQGHQDTIRPQEVITEEKSTVHDSYVETSGIQQELTPVPATVPSPTKATEPRTTPEGKPESERTENPRSGEHSTEEVDTKQTNPQTQSENTTTSSKETNTTIPSSTENTVSEESTATPSRDSNLTQQSTATDDVTAAPNSPETNTTSTTPPSSENTTTTTTTLPPAPDTQVSSNITSTVQNKANVDSSVNPVWMRTAAPLLIVAVLFSVTVY</sequence>
<evidence type="ECO:0008006" key="5">
    <source>
        <dbReference type="Google" id="ProtNLM"/>
    </source>
</evidence>
<feature type="compositionally biased region" description="Low complexity" evidence="1">
    <location>
        <begin position="221"/>
        <end position="257"/>
    </location>
</feature>
<keyword evidence="4" id="KW-1185">Reference proteome</keyword>
<feature type="compositionally biased region" description="Low complexity" evidence="1">
    <location>
        <begin position="278"/>
        <end position="302"/>
    </location>
</feature>
<evidence type="ECO:0000313" key="3">
    <source>
        <dbReference type="EMBL" id="ORC82107.1"/>
    </source>
</evidence>
<gene>
    <name evidence="3" type="ORF">TM35_000981100</name>
</gene>
<proteinExistence type="predicted"/>
<dbReference type="AlphaFoldDB" id="A0A1X0NEC4"/>
<feature type="signal peptide" evidence="2">
    <location>
        <begin position="1"/>
        <end position="26"/>
    </location>
</feature>